<protein>
    <submittedName>
        <fullName evidence="1">Uncharacterized protein</fullName>
    </submittedName>
</protein>
<sequence length="188" mass="21610">MPLANTEGELSIRPFYPQMTQIGVDLLVLVEDWIVKFEGVQKTVLANNYSATVEGNPVFFAQDDYFALVAGFEYPLVGVFDSVFDVNVLLEYQFDDRDELATTTAQNDLMAGTRIVFNDMDGTEILVGVVQDLDHSNVRSGFIEASSRLSDHWKWYIDAWYFSSDEPLEPSYLVRRDDYIQFSLEYYF</sequence>
<dbReference type="EMBL" id="JAWDIO010000002">
    <property type="protein sequence ID" value="MDU0354539.1"/>
    <property type="molecule type" value="Genomic_DNA"/>
</dbReference>
<keyword evidence="2" id="KW-1185">Reference proteome</keyword>
<reference evidence="1 2" key="1">
    <citation type="submission" date="2023-10" db="EMBL/GenBank/DDBJ databases">
        <title>Glaciecola aquimarina strain GGW-M5 nov., isolated from a coastal seawater.</title>
        <authorList>
            <person name="Bayburt H."/>
            <person name="Kim J.M."/>
            <person name="Choi B.J."/>
            <person name="Jeon C.O."/>
        </authorList>
    </citation>
    <scope>NUCLEOTIDE SEQUENCE [LARGE SCALE GENOMIC DNA]</scope>
    <source>
        <strain evidence="1 2">KCTC 32108</strain>
    </source>
</reference>
<dbReference type="Proteomes" id="UP001247805">
    <property type="component" value="Unassembled WGS sequence"/>
</dbReference>
<gene>
    <name evidence="1" type="ORF">RS130_11870</name>
</gene>
<proteinExistence type="predicted"/>
<dbReference type="RefSeq" id="WP_316026131.1">
    <property type="nucleotide sequence ID" value="NZ_JAWDIO010000002.1"/>
</dbReference>
<name>A0ABU3SWZ4_9ALTE</name>
<accession>A0ABU3SWZ4</accession>
<evidence type="ECO:0000313" key="1">
    <source>
        <dbReference type="EMBL" id="MDU0354539.1"/>
    </source>
</evidence>
<evidence type="ECO:0000313" key="2">
    <source>
        <dbReference type="Proteomes" id="UP001247805"/>
    </source>
</evidence>
<comment type="caution">
    <text evidence="1">The sequence shown here is derived from an EMBL/GenBank/DDBJ whole genome shotgun (WGS) entry which is preliminary data.</text>
</comment>
<organism evidence="1 2">
    <name type="scientific">Paraglaciecola aquimarina</name>
    <dbReference type="NCBI Taxonomy" id="1235557"/>
    <lineage>
        <taxon>Bacteria</taxon>
        <taxon>Pseudomonadati</taxon>
        <taxon>Pseudomonadota</taxon>
        <taxon>Gammaproteobacteria</taxon>
        <taxon>Alteromonadales</taxon>
        <taxon>Alteromonadaceae</taxon>
        <taxon>Paraglaciecola</taxon>
    </lineage>
</organism>